<dbReference type="RefSeq" id="WP_094156627.1">
    <property type="nucleotide sequence ID" value="NZ_CP020028.1"/>
</dbReference>
<protein>
    <submittedName>
        <fullName evidence="3">Polyketide cyclase</fullName>
    </submittedName>
</protein>
<gene>
    <name evidence="3" type="ORF">B4V02_23535</name>
</gene>
<evidence type="ECO:0000256" key="1">
    <source>
        <dbReference type="ARBA" id="ARBA00006817"/>
    </source>
</evidence>
<dbReference type="OrthoDB" id="9800600at2"/>
<dbReference type="AlphaFoldDB" id="A0A222WUK5"/>
<feature type="domain" description="Activator of Hsp90 ATPase homologue 1/2-like C-terminal" evidence="2">
    <location>
        <begin position="13"/>
        <end position="141"/>
    </location>
</feature>
<evidence type="ECO:0000313" key="4">
    <source>
        <dbReference type="Proteomes" id="UP000214666"/>
    </source>
</evidence>
<proteinExistence type="inferred from homology"/>
<name>A0A222WUK5_9BACL</name>
<dbReference type="Pfam" id="PF08327">
    <property type="entry name" value="AHSA1"/>
    <property type="match status" value="1"/>
</dbReference>
<sequence length="152" mass="17329">MKELKYEFYIGGTPEQVWASLVSPEYVQQIYYGSIIRSSFKEGELLEYIGPGAEGKETVHVYGTLLEYAPLKALRFTHKVGPSYLKGQENYESRISWLLEPVGGCTKLSLIHDEWHPDDPSYEPSDSAWWHILSNIKTLIETGHTLDFGSNK</sequence>
<dbReference type="SUPFAM" id="SSF55961">
    <property type="entry name" value="Bet v1-like"/>
    <property type="match status" value="1"/>
</dbReference>
<comment type="similarity">
    <text evidence="1">Belongs to the AHA1 family.</text>
</comment>
<dbReference type="InterPro" id="IPR023393">
    <property type="entry name" value="START-like_dom_sf"/>
</dbReference>
<dbReference type="Gene3D" id="3.30.530.20">
    <property type="match status" value="1"/>
</dbReference>
<dbReference type="InterPro" id="IPR013538">
    <property type="entry name" value="ASHA1/2-like_C"/>
</dbReference>
<dbReference type="STRING" id="172713.GCA_001705305_05268"/>
<accession>A0A222WUK5</accession>
<evidence type="ECO:0000313" key="3">
    <source>
        <dbReference type="EMBL" id="ASR49441.1"/>
    </source>
</evidence>
<evidence type="ECO:0000259" key="2">
    <source>
        <dbReference type="Pfam" id="PF08327"/>
    </source>
</evidence>
<dbReference type="KEGG" id="pkb:B4V02_23535"/>
<reference evidence="3 4" key="1">
    <citation type="submission" date="2017-03" db="EMBL/GenBank/DDBJ databases">
        <title>Complete genome sequence of Paenibacillus Kribbensis producing bioflocculants.</title>
        <authorList>
            <person name="Lee H.-G."/>
            <person name="Oh H.-M."/>
        </authorList>
    </citation>
    <scope>NUCLEOTIDE SEQUENCE [LARGE SCALE GENOMIC DNA]</scope>
    <source>
        <strain evidence="3 4">AM49</strain>
    </source>
</reference>
<keyword evidence="4" id="KW-1185">Reference proteome</keyword>
<dbReference type="EMBL" id="CP020028">
    <property type="protein sequence ID" value="ASR49441.1"/>
    <property type="molecule type" value="Genomic_DNA"/>
</dbReference>
<organism evidence="3 4">
    <name type="scientific">Paenibacillus kribbensis</name>
    <dbReference type="NCBI Taxonomy" id="172713"/>
    <lineage>
        <taxon>Bacteria</taxon>
        <taxon>Bacillati</taxon>
        <taxon>Bacillota</taxon>
        <taxon>Bacilli</taxon>
        <taxon>Bacillales</taxon>
        <taxon>Paenibacillaceae</taxon>
        <taxon>Paenibacillus</taxon>
    </lineage>
</organism>
<dbReference type="Proteomes" id="UP000214666">
    <property type="component" value="Chromosome"/>
</dbReference>